<dbReference type="Proteomes" id="UP001190700">
    <property type="component" value="Unassembled WGS sequence"/>
</dbReference>
<keyword evidence="2" id="KW-1185">Reference proteome</keyword>
<name>A0AAE0GZE7_9CHLO</name>
<accession>A0AAE0GZE7</accession>
<sequence>MDRGAGKPVAFDPQAQRRGRCRAATGVVVCNMVEMHSAPAMLHAGGSTAKVDLSTYGFAVRGAQEQGGADEMLGELEGIRGRLTSMTDAVWLSFVTTASIAGGEAGEPRRLR</sequence>
<gene>
    <name evidence="1" type="ORF">CYMTET_5459</name>
</gene>
<protein>
    <submittedName>
        <fullName evidence="1">Uncharacterized protein</fullName>
    </submittedName>
</protein>
<organism evidence="1 2">
    <name type="scientific">Cymbomonas tetramitiformis</name>
    <dbReference type="NCBI Taxonomy" id="36881"/>
    <lineage>
        <taxon>Eukaryota</taxon>
        <taxon>Viridiplantae</taxon>
        <taxon>Chlorophyta</taxon>
        <taxon>Pyramimonadophyceae</taxon>
        <taxon>Pyramimonadales</taxon>
        <taxon>Pyramimonadaceae</taxon>
        <taxon>Cymbomonas</taxon>
    </lineage>
</organism>
<proteinExistence type="predicted"/>
<evidence type="ECO:0000313" key="2">
    <source>
        <dbReference type="Proteomes" id="UP001190700"/>
    </source>
</evidence>
<dbReference type="AlphaFoldDB" id="A0AAE0GZE7"/>
<reference evidence="1 2" key="1">
    <citation type="journal article" date="2015" name="Genome Biol. Evol.">
        <title>Comparative Genomics of a Bacterivorous Green Alga Reveals Evolutionary Causalities and Consequences of Phago-Mixotrophic Mode of Nutrition.</title>
        <authorList>
            <person name="Burns J.A."/>
            <person name="Paasch A."/>
            <person name="Narechania A."/>
            <person name="Kim E."/>
        </authorList>
    </citation>
    <scope>NUCLEOTIDE SEQUENCE [LARGE SCALE GENOMIC DNA]</scope>
    <source>
        <strain evidence="1 2">PLY_AMNH</strain>
    </source>
</reference>
<comment type="caution">
    <text evidence="1">The sequence shown here is derived from an EMBL/GenBank/DDBJ whole genome shotgun (WGS) entry which is preliminary data.</text>
</comment>
<dbReference type="EMBL" id="LGRX02001044">
    <property type="protein sequence ID" value="KAK3287008.1"/>
    <property type="molecule type" value="Genomic_DNA"/>
</dbReference>
<evidence type="ECO:0000313" key="1">
    <source>
        <dbReference type="EMBL" id="KAK3287008.1"/>
    </source>
</evidence>